<feature type="signal peptide" evidence="1">
    <location>
        <begin position="1"/>
        <end position="19"/>
    </location>
</feature>
<dbReference type="SUPFAM" id="SSF53474">
    <property type="entry name" value="alpha/beta-Hydrolases"/>
    <property type="match status" value="1"/>
</dbReference>
<gene>
    <name evidence="2" type="ORF">A3196_14635</name>
</gene>
<dbReference type="AlphaFoldDB" id="A0A1E2USZ2"/>
<name>A0A1E2USZ2_9GAMM</name>
<dbReference type="Gene3D" id="3.40.50.1820">
    <property type="entry name" value="alpha/beta hydrolase"/>
    <property type="match status" value="1"/>
</dbReference>
<dbReference type="Proteomes" id="UP000094849">
    <property type="component" value="Unassembled WGS sequence"/>
</dbReference>
<organism evidence="2 3">
    <name type="scientific">Candidatus Thiodiazotropha endoloripes</name>
    <dbReference type="NCBI Taxonomy" id="1818881"/>
    <lineage>
        <taxon>Bacteria</taxon>
        <taxon>Pseudomonadati</taxon>
        <taxon>Pseudomonadota</taxon>
        <taxon>Gammaproteobacteria</taxon>
        <taxon>Chromatiales</taxon>
        <taxon>Sedimenticolaceae</taxon>
        <taxon>Candidatus Thiodiazotropha</taxon>
    </lineage>
</organism>
<keyword evidence="1" id="KW-0732">Signal</keyword>
<sequence>MTYSRLFCVAALLLMAACASPSKRFERQATELGFDKQERLGEGFIHTLFKNRVSQHSSRLHVYLGGDGTPWLGGKFVALDPTPRDPVGLRLMALDANPSVYLGRPCYHGRYNTPACSPLLWTHQRYSTAVVESMAVVIEKLLESGGYQDLVMVGFSGGGGLAMLLAPKLPQTRQIVTLAGNLDIEAWSDFHDYDPLEGSINPSVQPPLDAAIQQFHLAGGKDTNIPPWMVEAAVEKQPNGQFITFEEYGHGCCWEEIWKSMLQCLAESCEWSHQQSPAISAHP</sequence>
<dbReference type="InterPro" id="IPR029058">
    <property type="entry name" value="AB_hydrolase_fold"/>
</dbReference>
<accession>A0A1E2USZ2</accession>
<feature type="chain" id="PRO_5009119183" description="AB hydrolase-1 domain-containing protein" evidence="1">
    <location>
        <begin position="20"/>
        <end position="283"/>
    </location>
</feature>
<proteinExistence type="predicted"/>
<evidence type="ECO:0008006" key="4">
    <source>
        <dbReference type="Google" id="ProtNLM"/>
    </source>
</evidence>
<dbReference type="STRING" id="1818881.A3196_14635"/>
<evidence type="ECO:0000313" key="2">
    <source>
        <dbReference type="EMBL" id="ODB97883.1"/>
    </source>
</evidence>
<reference evidence="2 3" key="1">
    <citation type="submission" date="2016-03" db="EMBL/GenBank/DDBJ databases">
        <title>Chemosynthetic sulphur-oxidizing symbionts of marine invertebrate animals are capable of nitrogen fixation.</title>
        <authorList>
            <person name="Petersen J.M."/>
            <person name="Kemper A."/>
            <person name="Gruber-Vodicka H."/>
            <person name="Cardini U."/>
            <person name="Geest Mvander."/>
            <person name="Kleiner M."/>
            <person name="Bulgheresi S."/>
            <person name="Fussmann M."/>
            <person name="Herbold C."/>
            <person name="Seah B.K.B."/>
            <person name="Antony C.Paul."/>
            <person name="Liu D."/>
            <person name="Belitz A."/>
            <person name="Weber M."/>
        </authorList>
    </citation>
    <scope>NUCLEOTIDE SEQUENCE [LARGE SCALE GENOMIC DNA]</scope>
    <source>
        <strain evidence="2">G_D</strain>
    </source>
</reference>
<comment type="caution">
    <text evidence="2">The sequence shown here is derived from an EMBL/GenBank/DDBJ whole genome shotgun (WGS) entry which is preliminary data.</text>
</comment>
<dbReference type="EMBL" id="LVJZ01000003">
    <property type="protein sequence ID" value="ODB97883.1"/>
    <property type="molecule type" value="Genomic_DNA"/>
</dbReference>
<dbReference type="PROSITE" id="PS51257">
    <property type="entry name" value="PROKAR_LIPOPROTEIN"/>
    <property type="match status" value="1"/>
</dbReference>
<evidence type="ECO:0000256" key="1">
    <source>
        <dbReference type="SAM" id="SignalP"/>
    </source>
</evidence>
<protein>
    <recommendedName>
        <fullName evidence="4">AB hydrolase-1 domain-containing protein</fullName>
    </recommendedName>
</protein>
<keyword evidence="3" id="KW-1185">Reference proteome</keyword>
<evidence type="ECO:0000313" key="3">
    <source>
        <dbReference type="Proteomes" id="UP000094849"/>
    </source>
</evidence>